<gene>
    <name evidence="3" type="ORF">IC776_05740</name>
</gene>
<protein>
    <submittedName>
        <fullName evidence="3">Type II secretion system protein</fullName>
    </submittedName>
</protein>
<accession>A0A7H2P2W8</accession>
<dbReference type="AlphaFoldDB" id="A0A7H2P2W8"/>
<sequence length="156" mass="17783">MLVKQTGFTFIELIISLVLIGLLASVVIPINNLASRQSKERELKQALIQIRTAIDEYKLASDKNEIPLKYRTRSGYPPNLIVLTGIPIENTNKIRRFLRKIPADPFVDNKNLSPEKTWGIRSFLSEINEPKSGDDVYDVYSLSNQKGSNGVMYRDW</sequence>
<dbReference type="Gene3D" id="3.30.700.10">
    <property type="entry name" value="Glycoprotein, Type 4 Pilin"/>
    <property type="match status" value="1"/>
</dbReference>
<dbReference type="NCBIfam" id="TIGR02532">
    <property type="entry name" value="IV_pilin_GFxxxE"/>
    <property type="match status" value="1"/>
</dbReference>
<keyword evidence="2" id="KW-0812">Transmembrane</keyword>
<dbReference type="Pfam" id="PF07963">
    <property type="entry name" value="N_methyl"/>
    <property type="match status" value="1"/>
</dbReference>
<reference evidence="3 4" key="2">
    <citation type="submission" date="2020-09" db="EMBL/GenBank/DDBJ databases">
        <authorList>
            <person name="Chen F.-J."/>
            <person name="Lee Y.-T."/>
        </authorList>
    </citation>
    <scope>NUCLEOTIDE SEQUENCE [LARGE SCALE GENOMIC DNA]</scope>
    <source>
        <strain evidence="3 4">AS39</strain>
    </source>
</reference>
<dbReference type="SUPFAM" id="SSF54523">
    <property type="entry name" value="Pili subunits"/>
    <property type="match status" value="1"/>
</dbReference>
<dbReference type="InterPro" id="IPR012902">
    <property type="entry name" value="N_methyl_site"/>
</dbReference>
<dbReference type="RefSeq" id="WP_191012863.1">
    <property type="nucleotide sequence ID" value="NZ_CP061556.1"/>
</dbReference>
<feature type="transmembrane region" description="Helical" evidence="2">
    <location>
        <begin position="13"/>
        <end position="34"/>
    </location>
</feature>
<name>A0A7H2P2W8_9GAMM</name>
<keyword evidence="2" id="KW-1133">Transmembrane helix</keyword>
<keyword evidence="1" id="KW-0488">Methylation</keyword>
<keyword evidence="2" id="KW-0472">Membrane</keyword>
<dbReference type="InterPro" id="IPR000983">
    <property type="entry name" value="Bac_GSPG_pilin"/>
</dbReference>
<evidence type="ECO:0000313" key="4">
    <source>
        <dbReference type="Proteomes" id="UP000516666"/>
    </source>
</evidence>
<reference evidence="4" key="1">
    <citation type="submission" date="2020-09" db="EMBL/GenBank/DDBJ databases">
        <title>Clinical and molecular characterization of Acinetobacter seifertii in Taiwan.</title>
        <authorList>
            <person name="Li L.-H."/>
            <person name="Yang Y.-S."/>
            <person name="Sun J.-R."/>
            <person name="Huang T.-W."/>
            <person name="Huang W.-C."/>
            <person name="Wang Y.-C."/>
            <person name="Kuo T.-H."/>
            <person name="Kuo S.-C."/>
            <person name="Chen T.-L."/>
        </authorList>
    </citation>
    <scope>NUCLEOTIDE SEQUENCE [LARGE SCALE GENOMIC DNA]</scope>
    <source>
        <strain evidence="4">AS39</strain>
    </source>
</reference>
<evidence type="ECO:0000256" key="2">
    <source>
        <dbReference type="SAM" id="Phobius"/>
    </source>
</evidence>
<evidence type="ECO:0000313" key="3">
    <source>
        <dbReference type="EMBL" id="QNX73364.1"/>
    </source>
</evidence>
<evidence type="ECO:0000256" key="1">
    <source>
        <dbReference type="ARBA" id="ARBA00022481"/>
    </source>
</evidence>
<dbReference type="PRINTS" id="PR00813">
    <property type="entry name" value="BCTERIALGSPG"/>
</dbReference>
<dbReference type="EMBL" id="CP061646">
    <property type="protein sequence ID" value="QNX73364.1"/>
    <property type="molecule type" value="Genomic_DNA"/>
</dbReference>
<dbReference type="InterPro" id="IPR045584">
    <property type="entry name" value="Pilin-like"/>
</dbReference>
<organism evidence="3 4">
    <name type="scientific">Acinetobacter seifertii</name>
    <dbReference type="NCBI Taxonomy" id="1530123"/>
    <lineage>
        <taxon>Bacteria</taxon>
        <taxon>Pseudomonadati</taxon>
        <taxon>Pseudomonadota</taxon>
        <taxon>Gammaproteobacteria</taxon>
        <taxon>Moraxellales</taxon>
        <taxon>Moraxellaceae</taxon>
        <taxon>Acinetobacter</taxon>
        <taxon>Acinetobacter calcoaceticus/baumannii complex</taxon>
    </lineage>
</organism>
<dbReference type="GO" id="GO:0015627">
    <property type="term" value="C:type II protein secretion system complex"/>
    <property type="evidence" value="ECO:0007669"/>
    <property type="project" value="InterPro"/>
</dbReference>
<proteinExistence type="predicted"/>
<dbReference type="GO" id="GO:0015628">
    <property type="term" value="P:protein secretion by the type II secretion system"/>
    <property type="evidence" value="ECO:0007669"/>
    <property type="project" value="InterPro"/>
</dbReference>
<dbReference type="Proteomes" id="UP000516666">
    <property type="component" value="Chromosome"/>
</dbReference>